<protein>
    <recommendedName>
        <fullName evidence="1">Phosphoribulokinase/uridine kinase domain-containing protein</fullName>
    </recommendedName>
</protein>
<dbReference type="Gene3D" id="3.40.50.300">
    <property type="entry name" value="P-loop containing nucleotide triphosphate hydrolases"/>
    <property type="match status" value="1"/>
</dbReference>
<name>A0A225NDF8_9RHOB</name>
<dbReference type="Proteomes" id="UP000215377">
    <property type="component" value="Unassembled WGS sequence"/>
</dbReference>
<sequence>MSRRLSDFDALVAACAVPARGARRLIALAGPPASGKSTLAPRLADALGGAVVPMDGFHLDDTLLEPRGLLPRKGAPETFDQRGFARFIADLATGGEVFHPTFDRTREIAIAQSGVVPAECDTVVVEGNYLLLDAPGWRELAARWDLSVYLPVDPEVLEQRLIARWLGHGLPEQAARAKAMDNDIPNGARVAAALLDPDITYTDTLP</sequence>
<accession>A0A225NDF8</accession>
<comment type="caution">
    <text evidence="2">The sequence shown here is derived from an EMBL/GenBank/DDBJ whole genome shotgun (WGS) entry which is preliminary data.</text>
</comment>
<dbReference type="SUPFAM" id="SSF52540">
    <property type="entry name" value="P-loop containing nucleoside triphosphate hydrolases"/>
    <property type="match status" value="1"/>
</dbReference>
<dbReference type="PANTHER" id="PTHR10285">
    <property type="entry name" value="URIDINE KINASE"/>
    <property type="match status" value="1"/>
</dbReference>
<dbReference type="EMBL" id="AQQR01000013">
    <property type="protein sequence ID" value="OWU70015.1"/>
    <property type="molecule type" value="Genomic_DNA"/>
</dbReference>
<dbReference type="AlphaFoldDB" id="A0A225NDF8"/>
<feature type="domain" description="Phosphoribulokinase/uridine kinase" evidence="1">
    <location>
        <begin position="25"/>
        <end position="162"/>
    </location>
</feature>
<dbReference type="Pfam" id="PF00485">
    <property type="entry name" value="PRK"/>
    <property type="match status" value="1"/>
</dbReference>
<organism evidence="2 3">
    <name type="scientific">Marinibacterium profundimaris</name>
    <dbReference type="NCBI Taxonomy" id="1679460"/>
    <lineage>
        <taxon>Bacteria</taxon>
        <taxon>Pseudomonadati</taxon>
        <taxon>Pseudomonadota</taxon>
        <taxon>Alphaproteobacteria</taxon>
        <taxon>Rhodobacterales</taxon>
        <taxon>Paracoccaceae</taxon>
        <taxon>Marinibacterium</taxon>
    </lineage>
</organism>
<dbReference type="RefSeq" id="WP_088651942.1">
    <property type="nucleotide sequence ID" value="NZ_AQQR01000013.1"/>
</dbReference>
<evidence type="ECO:0000313" key="3">
    <source>
        <dbReference type="Proteomes" id="UP000215377"/>
    </source>
</evidence>
<keyword evidence="3" id="KW-1185">Reference proteome</keyword>
<gene>
    <name evidence="2" type="ORF">ATO3_21325</name>
</gene>
<reference evidence="2 3" key="1">
    <citation type="submission" date="2013-04" db="EMBL/GenBank/DDBJ databases">
        <title>Oceanicola sp. 22II1-22F33 Genome Sequencing.</title>
        <authorList>
            <person name="Lai Q."/>
            <person name="Li G."/>
            <person name="Shao Z."/>
        </authorList>
    </citation>
    <scope>NUCLEOTIDE SEQUENCE [LARGE SCALE GENOMIC DNA]</scope>
    <source>
        <strain evidence="2 3">22II1-22F33</strain>
    </source>
</reference>
<proteinExistence type="predicted"/>
<dbReference type="InterPro" id="IPR006083">
    <property type="entry name" value="PRK/URK"/>
</dbReference>
<evidence type="ECO:0000313" key="2">
    <source>
        <dbReference type="EMBL" id="OWU70015.1"/>
    </source>
</evidence>
<dbReference type="GO" id="GO:0016301">
    <property type="term" value="F:kinase activity"/>
    <property type="evidence" value="ECO:0007669"/>
    <property type="project" value="InterPro"/>
</dbReference>
<evidence type="ECO:0000259" key="1">
    <source>
        <dbReference type="Pfam" id="PF00485"/>
    </source>
</evidence>
<dbReference type="GO" id="GO:0005524">
    <property type="term" value="F:ATP binding"/>
    <property type="evidence" value="ECO:0007669"/>
    <property type="project" value="InterPro"/>
</dbReference>
<dbReference type="InterPro" id="IPR027417">
    <property type="entry name" value="P-loop_NTPase"/>
</dbReference>
<dbReference type="OrthoDB" id="1550976at2"/>